<sequence length="285" mass="29445">MRLRTSRTLLALMLAVSTAGSGAFAQTRANSATMLPVWNSNGQVEGALILEPTDEAAAGARWRMGRNTLSAAFGLDAGESLGLLCNSRNGIGSSISSLITYCNVARLDDDGQNNGQHLSATASLSRPGGKVGLSVGNGHDTLPAWMSGSGGVSPGRFEQNDLAVFGQKNLGREGFVTIGGTVAHAKLVPASELTSIPDQWTSRSLSLGGGYGAFSGSIIGRVVDAPGQPGKWEGLGVGVTWRTPWSGQLTVGAENIVTSGKNPFAPNSPIGDDGTVPYVRYEQDL</sequence>
<dbReference type="Proteomes" id="UP000292627">
    <property type="component" value="Unassembled WGS sequence"/>
</dbReference>
<reference evidence="2 3" key="1">
    <citation type="submission" date="2019-02" db="EMBL/GenBank/DDBJ databases">
        <title>WGS of Pseudoxanthomonas species novum from clinical isolates.</title>
        <authorList>
            <person name="Bernier A.-M."/>
            <person name="Bernard K."/>
            <person name="Vachon A."/>
        </authorList>
    </citation>
    <scope>NUCLEOTIDE SEQUENCE [LARGE SCALE GENOMIC DNA]</scope>
    <source>
        <strain evidence="2 3">NML171200</strain>
    </source>
</reference>
<proteinExistence type="predicted"/>
<evidence type="ECO:0000313" key="3">
    <source>
        <dbReference type="Proteomes" id="UP000292627"/>
    </source>
</evidence>
<dbReference type="EMBL" id="SHMC01000004">
    <property type="protein sequence ID" value="TAA24326.1"/>
    <property type="molecule type" value="Genomic_DNA"/>
</dbReference>
<gene>
    <name evidence="2" type="ORF">EA660_11345</name>
</gene>
<evidence type="ECO:0000256" key="1">
    <source>
        <dbReference type="SAM" id="SignalP"/>
    </source>
</evidence>
<keyword evidence="1" id="KW-0732">Signal</keyword>
<evidence type="ECO:0008006" key="4">
    <source>
        <dbReference type="Google" id="ProtNLM"/>
    </source>
</evidence>
<protein>
    <recommendedName>
        <fullName evidence="4">Secreted protein</fullName>
    </recommendedName>
</protein>
<dbReference type="OrthoDB" id="5939597at2"/>
<feature type="signal peptide" evidence="1">
    <location>
        <begin position="1"/>
        <end position="25"/>
    </location>
</feature>
<evidence type="ECO:0000313" key="2">
    <source>
        <dbReference type="EMBL" id="TAA24326.1"/>
    </source>
</evidence>
<dbReference type="AlphaFoldDB" id="A0A4Q8L8W4"/>
<organism evidence="2 3">
    <name type="scientific">Pseudoxanthomonas winnipegensis</name>
    <dbReference type="NCBI Taxonomy" id="2480810"/>
    <lineage>
        <taxon>Bacteria</taxon>
        <taxon>Pseudomonadati</taxon>
        <taxon>Pseudomonadota</taxon>
        <taxon>Gammaproteobacteria</taxon>
        <taxon>Lysobacterales</taxon>
        <taxon>Lysobacteraceae</taxon>
        <taxon>Pseudoxanthomonas</taxon>
    </lineage>
</organism>
<accession>A0A4Q8L8W4</accession>
<feature type="chain" id="PRO_5020666271" description="Secreted protein" evidence="1">
    <location>
        <begin position="26"/>
        <end position="285"/>
    </location>
</feature>
<name>A0A4Q8L8W4_9GAMM</name>
<comment type="caution">
    <text evidence="2">The sequence shown here is derived from an EMBL/GenBank/DDBJ whole genome shotgun (WGS) entry which is preliminary data.</text>
</comment>
<dbReference type="RefSeq" id="WP_130551665.1">
    <property type="nucleotide sequence ID" value="NZ_SHMC01000004.1"/>
</dbReference>